<accession>A0ABS5LHX2</accession>
<comment type="caution">
    <text evidence="1">The sequence shown here is derived from an EMBL/GenBank/DDBJ whole genome shotgun (WGS) entry which is preliminary data.</text>
</comment>
<sequence length="74" mass="8386">MQNQAPQMITIIDPYVYQTLQTVIGKDLVIQTTRDTVRGNLTDVKPDHIVLKANGDSVFFIRIQQIVSIMPDND</sequence>
<keyword evidence="2" id="KW-1185">Reference proteome</keyword>
<dbReference type="InterPro" id="IPR020139">
    <property type="entry name" value="DUF2642"/>
</dbReference>
<dbReference type="Proteomes" id="UP000682403">
    <property type="component" value="Unassembled WGS sequence"/>
</dbReference>
<dbReference type="EMBL" id="JAGVRK010000001">
    <property type="protein sequence ID" value="MBS2970346.1"/>
    <property type="molecule type" value="Genomic_DNA"/>
</dbReference>
<name>A0ABS5LHX2_9BACI</name>
<reference evidence="1 2" key="1">
    <citation type="submission" date="2021-04" db="EMBL/GenBank/DDBJ databases">
        <title>Metabacillus sp. strain KIGAM252 whole genome sequence.</title>
        <authorList>
            <person name="Seo M.-J."/>
            <person name="Cho E.-S."/>
            <person name="Hwang C.Y."/>
            <person name="Yoon D.J."/>
        </authorList>
    </citation>
    <scope>NUCLEOTIDE SEQUENCE [LARGE SCALE GENOMIC DNA]</scope>
    <source>
        <strain evidence="1 2">KIGAM252</strain>
    </source>
</reference>
<evidence type="ECO:0000313" key="2">
    <source>
        <dbReference type="Proteomes" id="UP000682403"/>
    </source>
</evidence>
<proteinExistence type="predicted"/>
<gene>
    <name evidence="1" type="ORF">J9317_16485</name>
</gene>
<dbReference type="Pfam" id="PF10842">
    <property type="entry name" value="DUF2642"/>
    <property type="match status" value="1"/>
</dbReference>
<protein>
    <submittedName>
        <fullName evidence="1">YuzF family protein</fullName>
    </submittedName>
</protein>
<dbReference type="RefSeq" id="WP_035411056.1">
    <property type="nucleotide sequence ID" value="NZ_JAGVRK010000001.1"/>
</dbReference>
<organism evidence="1 2">
    <name type="scientific">Metabacillus flavus</name>
    <dbReference type="NCBI Taxonomy" id="2823519"/>
    <lineage>
        <taxon>Bacteria</taxon>
        <taxon>Bacillati</taxon>
        <taxon>Bacillota</taxon>
        <taxon>Bacilli</taxon>
        <taxon>Bacillales</taxon>
        <taxon>Bacillaceae</taxon>
        <taxon>Metabacillus</taxon>
    </lineage>
</organism>
<evidence type="ECO:0000313" key="1">
    <source>
        <dbReference type="EMBL" id="MBS2970346.1"/>
    </source>
</evidence>